<dbReference type="GO" id="GO:0050182">
    <property type="term" value="F:phosphate butyryltransferase activity"/>
    <property type="evidence" value="ECO:0007669"/>
    <property type="project" value="InterPro"/>
</dbReference>
<accession>A0A1G8RC73</accession>
<proteinExistence type="inferred from homology"/>
<dbReference type="NCBIfam" id="NF006045">
    <property type="entry name" value="PRK08190.1"/>
    <property type="match status" value="1"/>
</dbReference>
<evidence type="ECO:0000256" key="3">
    <source>
        <dbReference type="ARBA" id="ARBA00023315"/>
    </source>
</evidence>
<protein>
    <submittedName>
        <fullName evidence="5">Phosphate butyryltransferase</fullName>
    </submittedName>
</protein>
<dbReference type="Proteomes" id="UP000183255">
    <property type="component" value="Unassembled WGS sequence"/>
</dbReference>
<feature type="domain" description="Phosphate acetyl/butaryl transferase" evidence="4">
    <location>
        <begin position="5"/>
        <end position="64"/>
    </location>
</feature>
<name>A0A1G8RC73_9CLOT</name>
<dbReference type="PANTHER" id="PTHR43356:SF2">
    <property type="entry name" value="PHOSPHATE ACETYLTRANSFERASE"/>
    <property type="match status" value="1"/>
</dbReference>
<dbReference type="InterPro" id="IPR012147">
    <property type="entry name" value="P_Ac_Bu_trans"/>
</dbReference>
<keyword evidence="3" id="KW-0012">Acyltransferase</keyword>
<dbReference type="EMBL" id="FNDZ01000008">
    <property type="protein sequence ID" value="SDJ14463.1"/>
    <property type="molecule type" value="Genomic_DNA"/>
</dbReference>
<dbReference type="RefSeq" id="WP_031577259.1">
    <property type="nucleotide sequence ID" value="NZ_FNDZ01000008.1"/>
</dbReference>
<feature type="domain" description="Phosphate acetyl/butaryl transferase" evidence="4">
    <location>
        <begin position="68"/>
        <end position="294"/>
    </location>
</feature>
<comment type="similarity">
    <text evidence="1">Belongs to the phosphate acetyltransferase and butyryltransferase family.</text>
</comment>
<dbReference type="NCBIfam" id="NF004472">
    <property type="entry name" value="PRK05805.1"/>
    <property type="match status" value="1"/>
</dbReference>
<evidence type="ECO:0000256" key="1">
    <source>
        <dbReference type="ARBA" id="ARBA00005656"/>
    </source>
</evidence>
<sequence length="297" mass="31326">MKSFNEIYEKIKGSDRQRVIAVAAAEDEPVLKAVAKAKELGLCNAVLVGDEEKILSLLSELSLENTFKIIGEKNPAKAAKIAANLVREGECDILMKGLVDTKSLLRAVLDKETGLATGNLISHIAAFEVPGYDRMLFVTDAAMNTYPGLKEKVGILTNAVSFVKSLGVETPKVAGICAVEVVNEAMQATVDAAMLSKMNDRGQIKGCIVDGPLALDNALSVEAAEHKGIKSPVAGHADILLMPNIESGNVLYKALTYTTESKSGGVLLGAKAPVVVTSRADSFESKVNSIAMAVLNA</sequence>
<dbReference type="Pfam" id="PF01515">
    <property type="entry name" value="PTA_PTB"/>
    <property type="match status" value="2"/>
</dbReference>
<dbReference type="GO" id="GO:0019605">
    <property type="term" value="P:butyrate metabolic process"/>
    <property type="evidence" value="ECO:0007669"/>
    <property type="project" value="InterPro"/>
</dbReference>
<organism evidence="5 6">
    <name type="scientific">Proteiniclasticum ruminis</name>
    <dbReference type="NCBI Taxonomy" id="398199"/>
    <lineage>
        <taxon>Bacteria</taxon>
        <taxon>Bacillati</taxon>
        <taxon>Bacillota</taxon>
        <taxon>Clostridia</taxon>
        <taxon>Eubacteriales</taxon>
        <taxon>Clostridiaceae</taxon>
        <taxon>Proteiniclasticum</taxon>
    </lineage>
</organism>
<evidence type="ECO:0000256" key="2">
    <source>
        <dbReference type="ARBA" id="ARBA00022679"/>
    </source>
</evidence>
<dbReference type="InterPro" id="IPR050500">
    <property type="entry name" value="Phos_Acetyltrans/Butyryltrans"/>
</dbReference>
<dbReference type="InterPro" id="IPR014079">
    <property type="entry name" value="Phosphate_butyryltransferase"/>
</dbReference>
<keyword evidence="2 5" id="KW-0808">Transferase</keyword>
<dbReference type="AlphaFoldDB" id="A0A1G8RC73"/>
<gene>
    <name evidence="5" type="ORF">SAMN05421804_10851</name>
</gene>
<evidence type="ECO:0000313" key="5">
    <source>
        <dbReference type="EMBL" id="SDJ14463.1"/>
    </source>
</evidence>
<reference evidence="5 6" key="1">
    <citation type="submission" date="2016-10" db="EMBL/GenBank/DDBJ databases">
        <authorList>
            <person name="de Groot N.N."/>
        </authorList>
    </citation>
    <scope>NUCLEOTIDE SEQUENCE [LARGE SCALE GENOMIC DNA]</scope>
    <source>
        <strain evidence="5 6">CGMCC 1.5058</strain>
    </source>
</reference>
<evidence type="ECO:0000313" key="6">
    <source>
        <dbReference type="Proteomes" id="UP000183255"/>
    </source>
</evidence>
<dbReference type="NCBIfam" id="TIGR02706">
    <property type="entry name" value="P_butyryltrans"/>
    <property type="match status" value="1"/>
</dbReference>
<dbReference type="PIRSF" id="PIRSF000428">
    <property type="entry name" value="P_Ac_trans"/>
    <property type="match status" value="1"/>
</dbReference>
<dbReference type="PANTHER" id="PTHR43356">
    <property type="entry name" value="PHOSPHATE ACETYLTRANSFERASE"/>
    <property type="match status" value="1"/>
</dbReference>
<dbReference type="SUPFAM" id="SSF53659">
    <property type="entry name" value="Isocitrate/Isopropylmalate dehydrogenase-like"/>
    <property type="match status" value="1"/>
</dbReference>
<evidence type="ECO:0000259" key="4">
    <source>
        <dbReference type="Pfam" id="PF01515"/>
    </source>
</evidence>
<dbReference type="Gene3D" id="3.40.718.10">
    <property type="entry name" value="Isopropylmalate Dehydrogenase"/>
    <property type="match status" value="1"/>
</dbReference>
<dbReference type="InterPro" id="IPR002505">
    <property type="entry name" value="PTA_PTB"/>
</dbReference>